<accession>A0A7N0SWB1</accession>
<reference evidence="1" key="1">
    <citation type="submission" date="2021-01" db="UniProtKB">
        <authorList>
            <consortium name="EnsemblPlants"/>
        </authorList>
    </citation>
    <scope>IDENTIFICATION</scope>
</reference>
<organism evidence="1 2">
    <name type="scientific">Kalanchoe fedtschenkoi</name>
    <name type="common">Lavender scallops</name>
    <name type="synonym">South American air plant</name>
    <dbReference type="NCBI Taxonomy" id="63787"/>
    <lineage>
        <taxon>Eukaryota</taxon>
        <taxon>Viridiplantae</taxon>
        <taxon>Streptophyta</taxon>
        <taxon>Embryophyta</taxon>
        <taxon>Tracheophyta</taxon>
        <taxon>Spermatophyta</taxon>
        <taxon>Magnoliopsida</taxon>
        <taxon>eudicotyledons</taxon>
        <taxon>Gunneridae</taxon>
        <taxon>Pentapetalae</taxon>
        <taxon>Saxifragales</taxon>
        <taxon>Crassulaceae</taxon>
        <taxon>Kalanchoe</taxon>
    </lineage>
</organism>
<evidence type="ECO:0000313" key="2">
    <source>
        <dbReference type="Proteomes" id="UP000594263"/>
    </source>
</evidence>
<dbReference type="InterPro" id="IPR038763">
    <property type="entry name" value="DHH_sf"/>
</dbReference>
<sequence length="232" mass="26097">MNRSGATISYDYFKDKLESSKCFTNPDKYYDEADAIQCPKMLLSQYTRVRQLFEYIEDGDLWRWKLKDSKAFSSGLKDLNIEFDANLNPTLFNQLLSLSLDSIIKNGRETLLKKQKLIDDILDQSFEISIGGGSFGKCLAVIADSIPELRSELGHQLATKSQNLNMRGIGAVVYKVPELENDEIVKISLRSIENEDTTPISQNFGGGGHRNASSFMSTVADFERWKVAIVSS</sequence>
<dbReference type="PANTHER" id="PTHR46922:SF4">
    <property type="entry name" value="DHHA1 DOMAIN PROTEIN"/>
    <property type="match status" value="1"/>
</dbReference>
<dbReference type="Gene3D" id="3.10.310.30">
    <property type="match status" value="1"/>
</dbReference>
<dbReference type="Gramene" id="Kaladp0008s0578.1.v1.1">
    <property type="protein sequence ID" value="Kaladp0008s0578.1.v1.1"/>
    <property type="gene ID" value="Kaladp0008s0578.v1.1"/>
</dbReference>
<dbReference type="SUPFAM" id="SSF64182">
    <property type="entry name" value="DHH phosphoesterases"/>
    <property type="match status" value="1"/>
</dbReference>
<evidence type="ECO:0008006" key="3">
    <source>
        <dbReference type="Google" id="ProtNLM"/>
    </source>
</evidence>
<keyword evidence="2" id="KW-1185">Reference proteome</keyword>
<protein>
    <recommendedName>
        <fullName evidence="3">DHHA1 domain-containing protein</fullName>
    </recommendedName>
</protein>
<dbReference type="OMA" id="LAHEYDH"/>
<evidence type="ECO:0000313" key="1">
    <source>
        <dbReference type="EnsemblPlants" id="Kaladp0008s0578.1.v1.1"/>
    </source>
</evidence>
<dbReference type="EnsemblPlants" id="Kaladp0008s0578.1.v1.1">
    <property type="protein sequence ID" value="Kaladp0008s0578.1.v1.1"/>
    <property type="gene ID" value="Kaladp0008s0578.v1.1"/>
</dbReference>
<dbReference type="Proteomes" id="UP000594263">
    <property type="component" value="Unplaced"/>
</dbReference>
<name>A0A7N0SWB1_KALFE</name>
<proteinExistence type="predicted"/>
<dbReference type="AlphaFoldDB" id="A0A7N0SWB1"/>
<dbReference type="PANTHER" id="PTHR46922">
    <property type="entry name" value="DHHA1 DOMAIN PROTEIN"/>
    <property type="match status" value="1"/>
</dbReference>